<dbReference type="CDD" id="cd07036">
    <property type="entry name" value="TPP_PYR_E1-PDHc-beta_like"/>
    <property type="match status" value="1"/>
</dbReference>
<dbReference type="FunFam" id="3.40.50.970:FF:000001">
    <property type="entry name" value="Pyruvate dehydrogenase E1 beta subunit"/>
    <property type="match status" value="1"/>
</dbReference>
<evidence type="ECO:0000256" key="3">
    <source>
        <dbReference type="ARBA" id="ARBA00023052"/>
    </source>
</evidence>
<dbReference type="Proteomes" id="UP000261764">
    <property type="component" value="Chromosome I"/>
</dbReference>
<dbReference type="PANTHER" id="PTHR43257">
    <property type="entry name" value="PYRUVATE DEHYDROGENASE E1 COMPONENT BETA SUBUNIT"/>
    <property type="match status" value="1"/>
</dbReference>
<dbReference type="PANTHER" id="PTHR43257:SF2">
    <property type="entry name" value="PYRUVATE DEHYDROGENASE E1 COMPONENT SUBUNIT BETA"/>
    <property type="match status" value="1"/>
</dbReference>
<dbReference type="AlphaFoldDB" id="A0A292IH33"/>
<dbReference type="InterPro" id="IPR009014">
    <property type="entry name" value="Transketo_C/PFOR_II"/>
</dbReference>
<dbReference type="Gene3D" id="3.40.50.920">
    <property type="match status" value="1"/>
</dbReference>
<keyword evidence="6" id="KW-1185">Reference proteome</keyword>
<dbReference type="SUPFAM" id="SSF52518">
    <property type="entry name" value="Thiamin diphosphate-binding fold (THDP-binding)"/>
    <property type="match status" value="1"/>
</dbReference>
<organism evidence="5 6">
    <name type="scientific">Mycoplasma amphoriforme A39</name>
    <dbReference type="NCBI Taxonomy" id="572419"/>
    <lineage>
        <taxon>Bacteria</taxon>
        <taxon>Bacillati</taxon>
        <taxon>Mycoplasmatota</taxon>
        <taxon>Mollicutes</taxon>
        <taxon>Mycoplasmataceae</taxon>
        <taxon>Mycoplasma</taxon>
    </lineage>
</organism>
<reference evidence="5 6" key="1">
    <citation type="journal article" date="2015" name="Clin. Infect. Dis.">
        <title>Genomic Investigations unmask Mycoplasma amphoriforme, a new respiratory pathogen.</title>
        <authorList>
            <person name="Gillespie S.H."/>
            <person name="Ling C.L."/>
            <person name="Oravcova K."/>
            <person name="Pinheiro M."/>
            <person name="Wells L."/>
            <person name="Bryant J.M."/>
            <person name="McHugh T.D."/>
            <person name="Bebear C."/>
            <person name="Webster D."/>
            <person name="Harris S.R."/>
            <person name="Seth-Smith H.M."/>
            <person name="Thomson N.R."/>
        </authorList>
    </citation>
    <scope>NUCLEOTIDE SEQUENCE [LARGE SCALE GENOMIC DNA]</scope>
    <source>
        <strain evidence="5 6">A39</strain>
    </source>
</reference>
<evidence type="ECO:0000313" key="5">
    <source>
        <dbReference type="EMBL" id="CDN40200.1"/>
    </source>
</evidence>
<evidence type="ECO:0000259" key="4">
    <source>
        <dbReference type="SMART" id="SM00861"/>
    </source>
</evidence>
<evidence type="ECO:0000313" key="6">
    <source>
        <dbReference type="Proteomes" id="UP000261764"/>
    </source>
</evidence>
<comment type="cofactor">
    <cofactor evidence="1">
        <name>thiamine diphosphate</name>
        <dbReference type="ChEBI" id="CHEBI:58937"/>
    </cofactor>
</comment>
<dbReference type="InterPro" id="IPR005475">
    <property type="entry name" value="Transketolase-like_Pyr-bd"/>
</dbReference>
<dbReference type="SMART" id="SM00861">
    <property type="entry name" value="Transket_pyr"/>
    <property type="match status" value="1"/>
</dbReference>
<dbReference type="EMBL" id="HG937516">
    <property type="protein sequence ID" value="CDN40200.1"/>
    <property type="molecule type" value="Genomic_DNA"/>
</dbReference>
<keyword evidence="3" id="KW-0786">Thiamine pyrophosphate</keyword>
<dbReference type="InterPro" id="IPR033248">
    <property type="entry name" value="Transketolase_C"/>
</dbReference>
<dbReference type="Pfam" id="PF02780">
    <property type="entry name" value="Transketolase_C"/>
    <property type="match status" value="1"/>
</dbReference>
<evidence type="ECO:0000256" key="1">
    <source>
        <dbReference type="ARBA" id="ARBA00001964"/>
    </source>
</evidence>
<name>A0A292IH33_9MOLU</name>
<feature type="domain" description="Transketolase-like pyrimidine-binding" evidence="4">
    <location>
        <begin position="6"/>
        <end position="181"/>
    </location>
</feature>
<dbReference type="Pfam" id="PF02779">
    <property type="entry name" value="Transket_pyr"/>
    <property type="match status" value="1"/>
</dbReference>
<dbReference type="RefSeq" id="WP_343251540.1">
    <property type="nucleotide sequence ID" value="NZ_HG937516.1"/>
</dbReference>
<dbReference type="SUPFAM" id="SSF52922">
    <property type="entry name" value="TK C-terminal domain-like"/>
    <property type="match status" value="1"/>
</dbReference>
<sequence length="322" mass="35606">MSSKELNNIQALNNAMDIALANDKNVVLYGQDSGFEGGVFRATQGLQKKYGEERVWDSPISEASMTGCAIGAALLGLKPIVEIQFDGFSFLALQQLFAHAARYRGRTRGQRHVPLVLRIPMGGGIKALEHHSESLETIYSHVPGLKVVYPSNPYDTKGLFLAAVNDPDPVVFLEPKRLYRAFRQEVPEEAYQVPIGEANVLQEGNKLTVVTYGPLVVDCFNWVQDFGDAVELIDLRTISPWDRETVLASVRKTGRLLVVHEAVKSFSVSAEIITTVVENGISLTKPPVRVTGWDINIPLAKGEHIQFKLEQRVKDAVAELLK</sequence>
<evidence type="ECO:0000256" key="2">
    <source>
        <dbReference type="ARBA" id="ARBA00023002"/>
    </source>
</evidence>
<proteinExistence type="predicted"/>
<accession>A0A292IH33</accession>
<protein>
    <recommendedName>
        <fullName evidence="4">Transketolase-like pyrimidine-binding domain-containing protein</fullName>
    </recommendedName>
</protein>
<dbReference type="InterPro" id="IPR029061">
    <property type="entry name" value="THDP-binding"/>
</dbReference>
<gene>
    <name evidence="5" type="ORF">MAMA39_00750</name>
</gene>
<dbReference type="Gene3D" id="3.40.50.970">
    <property type="match status" value="1"/>
</dbReference>
<dbReference type="GO" id="GO:0016491">
    <property type="term" value="F:oxidoreductase activity"/>
    <property type="evidence" value="ECO:0007669"/>
    <property type="project" value="UniProtKB-KW"/>
</dbReference>
<dbReference type="KEGG" id="mamp:MAMA39_00750"/>
<keyword evidence="2" id="KW-0560">Oxidoreductase</keyword>